<evidence type="ECO:0000313" key="3">
    <source>
        <dbReference type="Proteomes" id="UP000677244"/>
    </source>
</evidence>
<dbReference type="Pfam" id="PF12869">
    <property type="entry name" value="tRNA_anti-like"/>
    <property type="match status" value="1"/>
</dbReference>
<evidence type="ECO:0008006" key="4">
    <source>
        <dbReference type="Google" id="ProtNLM"/>
    </source>
</evidence>
<sequence>MNKKRIIIGGILLVIVLVAVYGWYQYTRTVQGLTNVRADFSVNATELINEFVSSEDAANKKYLNKILAVKGMVKNVEAAQYTIVLGDTSDMSSVRCVLDSSANTTAGALQKGALITIKGAITGFNKDETGLLGSDVQLNRCVISN</sequence>
<comment type="caution">
    <text evidence="2">The sequence shown here is derived from an EMBL/GenBank/DDBJ whole genome shotgun (WGS) entry which is preliminary data.</text>
</comment>
<keyword evidence="1" id="KW-0812">Transmembrane</keyword>
<dbReference type="InterPro" id="IPR024422">
    <property type="entry name" value="Protein_unknown_function_OB"/>
</dbReference>
<feature type="transmembrane region" description="Helical" evidence="1">
    <location>
        <begin position="6"/>
        <end position="24"/>
    </location>
</feature>
<proteinExistence type="predicted"/>
<evidence type="ECO:0000313" key="2">
    <source>
        <dbReference type="EMBL" id="MBO9199220.1"/>
    </source>
</evidence>
<gene>
    <name evidence="2" type="ORF">J7I42_03020</name>
</gene>
<organism evidence="2 3">
    <name type="scientific">Niastella soli</name>
    <dbReference type="NCBI Taxonomy" id="2821487"/>
    <lineage>
        <taxon>Bacteria</taxon>
        <taxon>Pseudomonadati</taxon>
        <taxon>Bacteroidota</taxon>
        <taxon>Chitinophagia</taxon>
        <taxon>Chitinophagales</taxon>
        <taxon>Chitinophagaceae</taxon>
        <taxon>Niastella</taxon>
    </lineage>
</organism>
<reference evidence="2 3" key="1">
    <citation type="submission" date="2021-03" db="EMBL/GenBank/DDBJ databases">
        <title>Assistant Professor.</title>
        <authorList>
            <person name="Huq M.A."/>
        </authorList>
    </citation>
    <scope>NUCLEOTIDE SEQUENCE [LARGE SCALE GENOMIC DNA]</scope>
    <source>
        <strain evidence="2 3">MAH-29</strain>
    </source>
</reference>
<name>A0ABS3YMW2_9BACT</name>
<accession>A0ABS3YMW2</accession>
<dbReference type="Proteomes" id="UP000677244">
    <property type="component" value="Unassembled WGS sequence"/>
</dbReference>
<keyword evidence="3" id="KW-1185">Reference proteome</keyword>
<evidence type="ECO:0000256" key="1">
    <source>
        <dbReference type="SAM" id="Phobius"/>
    </source>
</evidence>
<keyword evidence="1" id="KW-0472">Membrane</keyword>
<protein>
    <recommendedName>
        <fullName evidence="4">tRNA_anti-like</fullName>
    </recommendedName>
</protein>
<dbReference type="RefSeq" id="WP_209137290.1">
    <property type="nucleotide sequence ID" value="NZ_JAGHKO010000001.1"/>
</dbReference>
<keyword evidence="1" id="KW-1133">Transmembrane helix</keyword>
<dbReference type="EMBL" id="JAGHKO010000001">
    <property type="protein sequence ID" value="MBO9199220.1"/>
    <property type="molecule type" value="Genomic_DNA"/>
</dbReference>